<dbReference type="Proteomes" id="UP000240653">
    <property type="component" value="Unassembled WGS sequence"/>
</dbReference>
<organism evidence="1 2">
    <name type="scientific">Pseudaminobacter soli</name>
    <name type="common">ex Li et al. 2025</name>
    <dbReference type="NCBI Taxonomy" id="1295366"/>
    <lineage>
        <taxon>Bacteria</taxon>
        <taxon>Pseudomonadati</taxon>
        <taxon>Pseudomonadota</taxon>
        <taxon>Alphaproteobacteria</taxon>
        <taxon>Hyphomicrobiales</taxon>
        <taxon>Phyllobacteriaceae</taxon>
        <taxon>Pseudaminobacter</taxon>
    </lineage>
</organism>
<gene>
    <name evidence="1" type="ORF">C7I85_06115</name>
</gene>
<dbReference type="InterPro" id="IPR029033">
    <property type="entry name" value="His_PPase_superfam"/>
</dbReference>
<keyword evidence="2" id="KW-1185">Reference proteome</keyword>
<dbReference type="InterPro" id="IPR050275">
    <property type="entry name" value="PGM_Phosphatase"/>
</dbReference>
<dbReference type="Gene3D" id="3.40.50.1240">
    <property type="entry name" value="Phosphoglycerate mutase-like"/>
    <property type="match status" value="1"/>
</dbReference>
<dbReference type="RefSeq" id="WP_106723031.1">
    <property type="nucleotide sequence ID" value="NZ_PXYL01000002.1"/>
</dbReference>
<accession>A0A2P7SKU7</accession>
<proteinExistence type="predicted"/>
<dbReference type="GO" id="GO:0016791">
    <property type="term" value="F:phosphatase activity"/>
    <property type="evidence" value="ECO:0007669"/>
    <property type="project" value="TreeGrafter"/>
</dbReference>
<evidence type="ECO:0000313" key="1">
    <source>
        <dbReference type="EMBL" id="PSJ63120.1"/>
    </source>
</evidence>
<dbReference type="InterPro" id="IPR013078">
    <property type="entry name" value="His_Pase_superF_clade-1"/>
</dbReference>
<dbReference type="PANTHER" id="PTHR48100">
    <property type="entry name" value="BROAD-SPECIFICITY PHOSPHATASE YOR283W-RELATED"/>
    <property type="match status" value="1"/>
</dbReference>
<reference evidence="1 2" key="1">
    <citation type="submission" date="2018-03" db="EMBL/GenBank/DDBJ databases">
        <title>The draft genome of Mesorhizobium soli JCM 19897.</title>
        <authorList>
            <person name="Li L."/>
            <person name="Liu L."/>
            <person name="Liang L."/>
            <person name="Wang T."/>
            <person name="Zhang X."/>
        </authorList>
    </citation>
    <scope>NUCLEOTIDE SEQUENCE [LARGE SCALE GENOMIC DNA]</scope>
    <source>
        <strain evidence="1 2">JCM 19897</strain>
    </source>
</reference>
<dbReference type="SUPFAM" id="SSF53254">
    <property type="entry name" value="Phosphoglycerate mutase-like"/>
    <property type="match status" value="1"/>
</dbReference>
<dbReference type="AlphaFoldDB" id="A0A2P7SKU7"/>
<protein>
    <submittedName>
        <fullName evidence="1">Histidine phosphatase family protein</fullName>
    </submittedName>
</protein>
<dbReference type="EMBL" id="PXYL01000002">
    <property type="protein sequence ID" value="PSJ63120.1"/>
    <property type="molecule type" value="Genomic_DNA"/>
</dbReference>
<dbReference type="CDD" id="cd07067">
    <property type="entry name" value="HP_PGM_like"/>
    <property type="match status" value="1"/>
</dbReference>
<comment type="caution">
    <text evidence="1">The sequence shown here is derived from an EMBL/GenBank/DDBJ whole genome shotgun (WGS) entry which is preliminary data.</text>
</comment>
<dbReference type="OrthoDB" id="7502553at2"/>
<dbReference type="Pfam" id="PF00300">
    <property type="entry name" value="His_Phos_1"/>
    <property type="match status" value="1"/>
</dbReference>
<name>A0A2P7SKU7_9HYPH</name>
<evidence type="ECO:0000313" key="2">
    <source>
        <dbReference type="Proteomes" id="UP000240653"/>
    </source>
</evidence>
<sequence length="197" mass="21358">MRATRLTLICSGITHGVRKSGFPSDEPLEKRSVKLAQALRDHLADADRALCGPALRARQTAELLGLSATVRQDLRDQDYGIWSGKTLVEIEKDQPEAIAAWLTDPAFAPKGGESIDDVAERAAAFLDEMRAAPGHVIAVIHAAVVRAAILNVLSAPLTAFWRIDVPPLSVTDLRCDGRRWVLRAHGLPSLELNGESD</sequence>
<dbReference type="SMART" id="SM00855">
    <property type="entry name" value="PGAM"/>
    <property type="match status" value="1"/>
</dbReference>